<protein>
    <submittedName>
        <fullName evidence="2">Uncharacterized protein</fullName>
    </submittedName>
</protein>
<dbReference type="AlphaFoldDB" id="A0A1W1BT47"/>
<organism evidence="2">
    <name type="scientific">hydrothermal vent metagenome</name>
    <dbReference type="NCBI Taxonomy" id="652676"/>
    <lineage>
        <taxon>unclassified sequences</taxon>
        <taxon>metagenomes</taxon>
        <taxon>ecological metagenomes</taxon>
    </lineage>
</organism>
<gene>
    <name evidence="2" type="ORF">MNB_SV-12-1754</name>
</gene>
<feature type="region of interest" description="Disordered" evidence="1">
    <location>
        <begin position="43"/>
        <end position="62"/>
    </location>
</feature>
<sequence length="136" mass="15574">MPFGWVLAEITEEEESNTEAIDGLYAIKVQKAKERVLQTKVKEEAQKKEAEQRAKAKAQKEAKLASMTPAQRLVDSYKDIALLINDMRAGKIEDFENIKKELAKEVKKELQKNPKTWNKAKKKALDRKVYIESLLG</sequence>
<evidence type="ECO:0000313" key="2">
    <source>
        <dbReference type="EMBL" id="SFV56709.1"/>
    </source>
</evidence>
<name>A0A1W1BT47_9ZZZZ</name>
<accession>A0A1W1BT47</accession>
<reference evidence="2" key="1">
    <citation type="submission" date="2016-10" db="EMBL/GenBank/DDBJ databases">
        <authorList>
            <person name="de Groot N.N."/>
        </authorList>
    </citation>
    <scope>NUCLEOTIDE SEQUENCE</scope>
</reference>
<dbReference type="EMBL" id="FPHE01000071">
    <property type="protein sequence ID" value="SFV56709.1"/>
    <property type="molecule type" value="Genomic_DNA"/>
</dbReference>
<proteinExistence type="predicted"/>
<evidence type="ECO:0000256" key="1">
    <source>
        <dbReference type="SAM" id="MobiDB-lite"/>
    </source>
</evidence>